<dbReference type="AlphaFoldDB" id="A0A3D9BT78"/>
<keyword evidence="3 5" id="KW-0378">Hydrolase</keyword>
<name>A0A3D9BT78_9RHOB</name>
<evidence type="ECO:0000256" key="4">
    <source>
        <dbReference type="ARBA" id="ARBA00023277"/>
    </source>
</evidence>
<feature type="binding site" evidence="7">
    <location>
        <position position="141"/>
    </location>
    <ligand>
        <name>substrate</name>
    </ligand>
</feature>
<dbReference type="Gene3D" id="2.30.40.10">
    <property type="entry name" value="Urease, subunit C, domain 1"/>
    <property type="match status" value="1"/>
</dbReference>
<protein>
    <submittedName>
        <fullName evidence="10">N-acetylglucosamine-6-phosphate deacetylase</fullName>
        <ecNumber evidence="10">3.5.1.25</ecNumber>
    </submittedName>
</protein>
<feature type="binding site" evidence="7">
    <location>
        <position position="228"/>
    </location>
    <ligand>
        <name>substrate</name>
    </ligand>
</feature>
<dbReference type="Pfam" id="PF22643">
    <property type="entry name" value="NagA_N"/>
    <property type="match status" value="1"/>
</dbReference>
<keyword evidence="4 5" id="KW-0119">Carbohydrate metabolism</keyword>
<feature type="binding site" evidence="7">
    <location>
        <begin position="220"/>
        <end position="221"/>
    </location>
    <ligand>
        <name>substrate</name>
    </ligand>
</feature>
<dbReference type="OrthoDB" id="9776488at2"/>
<evidence type="ECO:0000256" key="7">
    <source>
        <dbReference type="PIRSR" id="PIRSR038994-2"/>
    </source>
</evidence>
<gene>
    <name evidence="10" type="primary">nagA</name>
    <name evidence="10" type="ORF">DRV84_08960</name>
</gene>
<feature type="binding site" evidence="8">
    <location>
        <position position="196"/>
    </location>
    <ligand>
        <name>Zn(2+)</name>
        <dbReference type="ChEBI" id="CHEBI:29105"/>
    </ligand>
</feature>
<dbReference type="GO" id="GO:0046872">
    <property type="term" value="F:metal ion binding"/>
    <property type="evidence" value="ECO:0007669"/>
    <property type="project" value="UniProtKB-KW"/>
</dbReference>
<feature type="domain" description="Amidohydrolase-related" evidence="9">
    <location>
        <begin position="53"/>
        <end position="368"/>
    </location>
</feature>
<dbReference type="Pfam" id="PF01979">
    <property type="entry name" value="Amidohydro_1"/>
    <property type="match status" value="1"/>
</dbReference>
<feature type="binding site" evidence="8">
    <location>
        <position position="130"/>
    </location>
    <ligand>
        <name>Zn(2+)</name>
        <dbReference type="ChEBI" id="CHEBI:29105"/>
    </ligand>
</feature>
<dbReference type="EMBL" id="QOHR01000010">
    <property type="protein sequence ID" value="REC56642.1"/>
    <property type="molecule type" value="Genomic_DNA"/>
</dbReference>
<dbReference type="PIRSF" id="PIRSF038994">
    <property type="entry name" value="NagA"/>
    <property type="match status" value="1"/>
</dbReference>
<feature type="binding site" evidence="7">
    <location>
        <begin position="309"/>
        <end position="311"/>
    </location>
    <ligand>
        <name>substrate</name>
    </ligand>
</feature>
<evidence type="ECO:0000313" key="10">
    <source>
        <dbReference type="EMBL" id="REC56642.1"/>
    </source>
</evidence>
<dbReference type="SUPFAM" id="SSF51556">
    <property type="entry name" value="Metallo-dependent hydrolases"/>
    <property type="match status" value="1"/>
</dbReference>
<dbReference type="InterPro" id="IPR006680">
    <property type="entry name" value="Amidohydro-rel"/>
</dbReference>
<comment type="caution">
    <text evidence="10">The sequence shown here is derived from an EMBL/GenBank/DDBJ whole genome shotgun (WGS) entry which is preliminary data.</text>
</comment>
<feature type="binding site" evidence="8">
    <location>
        <position position="217"/>
    </location>
    <ligand>
        <name>Zn(2+)</name>
        <dbReference type="ChEBI" id="CHEBI:29105"/>
    </ligand>
</feature>
<keyword evidence="11" id="KW-1185">Reference proteome</keyword>
<dbReference type="PANTHER" id="PTHR11113">
    <property type="entry name" value="N-ACETYLGLUCOSAMINE-6-PHOSPHATE DEACETYLASE"/>
    <property type="match status" value="1"/>
</dbReference>
<reference evidence="10 11" key="1">
    <citation type="journal article" date="2017" name="Int. J. Syst. Evol. Microbiol.">
        <title>Rhodosalinus sediminis gen. nov., sp. nov., isolated from marine saltern.</title>
        <authorList>
            <person name="Guo L.Y."/>
            <person name="Ling S.K."/>
            <person name="Li C.M."/>
            <person name="Chen G.J."/>
            <person name="Du Z.J."/>
        </authorList>
    </citation>
    <scope>NUCLEOTIDE SEQUENCE [LARGE SCALE GENOMIC DNA]</scope>
    <source>
        <strain evidence="10 11">WDN1C137</strain>
    </source>
</reference>
<feature type="active site" description="Proton donor/acceptor" evidence="6">
    <location>
        <position position="276"/>
    </location>
</feature>
<accession>A0A3D9BT78</accession>
<dbReference type="NCBIfam" id="TIGR00221">
    <property type="entry name" value="nagA"/>
    <property type="match status" value="1"/>
</dbReference>
<proteinExistence type="inferred from homology"/>
<comment type="similarity">
    <text evidence="1 5">Belongs to the metallo-dependent hydrolases superfamily. NagA family.</text>
</comment>
<sequence>MAPRAFTGARVFDGERILGGHAVCVEAGRVVAVEPEATLAPGVPRERLGGGLLAPGFVDLQVNGGGGLMLSEADGPADLARIAEAHARRGATTILPTLISDTEAATEAAIAAVAEAGAAGVPGIAGLHLEGPHLDPAKAGAHDPAHLRPMTGADLDRLATAAGTLPCLMVTLAPEAAGMAQIRALAEAGAVVALGHTGCDAGTAERAFSAGARVVTHLFNAMAPMGHRAPGLAGAALAAGGVDAGIIADGHHVNPRMLGVALRAKAGPGALFLVSDAMALAGTEAESFALGGRTVRRDGGRLTLDDGTLAGADLDLARAVRGMIAAGAAPETALAMATSAPARVAGLEAGRLAPGAKADLVHLDDAFALRRVWRGGVALGD</sequence>
<feature type="binding site" evidence="7">
    <location>
        <position position="252"/>
    </location>
    <ligand>
        <name>substrate</name>
    </ligand>
</feature>
<evidence type="ECO:0000256" key="1">
    <source>
        <dbReference type="ARBA" id="ARBA00010716"/>
    </source>
</evidence>
<dbReference type="InterPro" id="IPR032466">
    <property type="entry name" value="Metal_Hydrolase"/>
</dbReference>
<dbReference type="GO" id="GO:0006046">
    <property type="term" value="P:N-acetylglucosamine catabolic process"/>
    <property type="evidence" value="ECO:0007669"/>
    <property type="project" value="TreeGrafter"/>
</dbReference>
<evidence type="ECO:0000256" key="5">
    <source>
        <dbReference type="PIRNR" id="PIRNR038994"/>
    </source>
</evidence>
<evidence type="ECO:0000256" key="8">
    <source>
        <dbReference type="PIRSR" id="PIRSR038994-3"/>
    </source>
</evidence>
<dbReference type="GO" id="GO:0008448">
    <property type="term" value="F:N-acetylglucosamine-6-phosphate deacetylase activity"/>
    <property type="evidence" value="ECO:0007669"/>
    <property type="project" value="UniProtKB-EC"/>
</dbReference>
<dbReference type="EC" id="3.5.1.25" evidence="10"/>
<dbReference type="Gene3D" id="3.20.20.140">
    <property type="entry name" value="Metal-dependent hydrolases"/>
    <property type="match status" value="1"/>
</dbReference>
<dbReference type="Proteomes" id="UP000257131">
    <property type="component" value="Unassembled WGS sequence"/>
</dbReference>
<dbReference type="RefSeq" id="WP_115979548.1">
    <property type="nucleotide sequence ID" value="NZ_QOHR01000010.1"/>
</dbReference>
<comment type="cofactor">
    <cofactor evidence="8">
        <name>a divalent metal cation</name>
        <dbReference type="ChEBI" id="CHEBI:60240"/>
    </cofactor>
    <text evidence="8">Binds 1 divalent metal cation per subunit.</text>
</comment>
<organism evidence="10 11">
    <name type="scientific">Rhodosalinus sediminis</name>
    <dbReference type="NCBI Taxonomy" id="1940533"/>
    <lineage>
        <taxon>Bacteria</taxon>
        <taxon>Pseudomonadati</taxon>
        <taxon>Pseudomonadota</taxon>
        <taxon>Alphaproteobacteria</taxon>
        <taxon>Rhodobacterales</taxon>
        <taxon>Paracoccaceae</taxon>
        <taxon>Rhodosalinus</taxon>
    </lineage>
</organism>
<dbReference type="InterPro" id="IPR003764">
    <property type="entry name" value="GlcNAc_6-P_deAcase"/>
</dbReference>
<evidence type="ECO:0000256" key="3">
    <source>
        <dbReference type="ARBA" id="ARBA00022801"/>
    </source>
</evidence>
<evidence type="ECO:0000313" key="11">
    <source>
        <dbReference type="Proteomes" id="UP000257131"/>
    </source>
</evidence>
<dbReference type="SUPFAM" id="SSF51338">
    <property type="entry name" value="Composite domain of metallo-dependent hydrolases"/>
    <property type="match status" value="1"/>
</dbReference>
<evidence type="ECO:0000256" key="6">
    <source>
        <dbReference type="PIRSR" id="PIRSR038994-1"/>
    </source>
</evidence>
<dbReference type="InterPro" id="IPR011059">
    <property type="entry name" value="Metal-dep_hydrolase_composite"/>
</dbReference>
<evidence type="ECO:0000259" key="9">
    <source>
        <dbReference type="Pfam" id="PF01979"/>
    </source>
</evidence>
<evidence type="ECO:0000256" key="2">
    <source>
        <dbReference type="ARBA" id="ARBA00022723"/>
    </source>
</evidence>
<dbReference type="PANTHER" id="PTHR11113:SF14">
    <property type="entry name" value="N-ACETYLGLUCOSAMINE-6-PHOSPHATE DEACETYLASE"/>
    <property type="match status" value="1"/>
</dbReference>
<keyword evidence="2 8" id="KW-0479">Metal-binding</keyword>